<name>X0YX55_9ZZZZ</name>
<protein>
    <submittedName>
        <fullName evidence="1">Uncharacterized protein</fullName>
    </submittedName>
</protein>
<organism evidence="1">
    <name type="scientific">marine sediment metagenome</name>
    <dbReference type="NCBI Taxonomy" id="412755"/>
    <lineage>
        <taxon>unclassified sequences</taxon>
        <taxon>metagenomes</taxon>
        <taxon>ecological metagenomes</taxon>
    </lineage>
</organism>
<gene>
    <name evidence="1" type="ORF">S01H4_14338</name>
</gene>
<proteinExistence type="predicted"/>
<comment type="caution">
    <text evidence="1">The sequence shown here is derived from an EMBL/GenBank/DDBJ whole genome shotgun (WGS) entry which is preliminary data.</text>
</comment>
<sequence length="49" mass="5803">DFFQKTSLYIVNNNIHIPDILKTDTIPILKIKSLEKVDDEEEFIELIQK</sequence>
<reference evidence="1" key="1">
    <citation type="journal article" date="2014" name="Front. Microbiol.">
        <title>High frequency of phylogenetically diverse reductive dehalogenase-homologous genes in deep subseafloor sedimentary metagenomes.</title>
        <authorList>
            <person name="Kawai M."/>
            <person name="Futagami T."/>
            <person name="Toyoda A."/>
            <person name="Takaki Y."/>
            <person name="Nishi S."/>
            <person name="Hori S."/>
            <person name="Arai W."/>
            <person name="Tsubouchi T."/>
            <person name="Morono Y."/>
            <person name="Uchiyama I."/>
            <person name="Ito T."/>
            <person name="Fujiyama A."/>
            <person name="Inagaki F."/>
            <person name="Takami H."/>
        </authorList>
    </citation>
    <scope>NUCLEOTIDE SEQUENCE</scope>
    <source>
        <strain evidence="1">Expedition CK06-06</strain>
    </source>
</reference>
<accession>X0YX55</accession>
<evidence type="ECO:0000313" key="1">
    <source>
        <dbReference type="EMBL" id="GAG60810.1"/>
    </source>
</evidence>
<feature type="non-terminal residue" evidence="1">
    <location>
        <position position="1"/>
    </location>
</feature>
<dbReference type="EMBL" id="BART01006289">
    <property type="protein sequence ID" value="GAG60810.1"/>
    <property type="molecule type" value="Genomic_DNA"/>
</dbReference>
<dbReference type="AlphaFoldDB" id="X0YX55"/>